<dbReference type="AlphaFoldDB" id="A0A1A2XS12"/>
<evidence type="ECO:0000313" key="1">
    <source>
        <dbReference type="EMBL" id="OBI28524.1"/>
    </source>
</evidence>
<dbReference type="EMBL" id="LZKG01000102">
    <property type="protein sequence ID" value="OBI28524.1"/>
    <property type="molecule type" value="Genomic_DNA"/>
</dbReference>
<dbReference type="Proteomes" id="UP000093943">
    <property type="component" value="Unassembled WGS sequence"/>
</dbReference>
<gene>
    <name evidence="1" type="ORF">A5710_03130</name>
</gene>
<dbReference type="RefSeq" id="WP_064920107.1">
    <property type="nucleotide sequence ID" value="NZ_LZJK01000020.1"/>
</dbReference>
<proteinExistence type="predicted"/>
<name>A0A1A2XS12_MYCSD</name>
<protein>
    <recommendedName>
        <fullName evidence="3">PE domain-containing protein</fullName>
    </recommendedName>
</protein>
<accession>A0A1A2XS12</accession>
<reference evidence="2" key="1">
    <citation type="submission" date="2016-06" db="EMBL/GenBank/DDBJ databases">
        <authorList>
            <person name="Sutton G."/>
            <person name="Brinkac L."/>
            <person name="Sanka R."/>
            <person name="Adams M."/>
            <person name="Lau E."/>
            <person name="Sam S."/>
            <person name="Sreng N."/>
            <person name="Him V."/>
            <person name="Kerleguer A."/>
            <person name="Cheng S."/>
        </authorList>
    </citation>
    <scope>NUCLEOTIDE SEQUENCE [LARGE SCALE GENOMIC DNA]</scope>
    <source>
        <strain evidence="2">E1876</strain>
    </source>
</reference>
<organism evidence="1 2">
    <name type="scientific">Mycolicibacter sinensis (strain JDM601)</name>
    <name type="common">Mycobacterium sinense</name>
    <dbReference type="NCBI Taxonomy" id="875328"/>
    <lineage>
        <taxon>Bacteria</taxon>
        <taxon>Bacillati</taxon>
        <taxon>Actinomycetota</taxon>
        <taxon>Actinomycetes</taxon>
        <taxon>Mycobacteriales</taxon>
        <taxon>Mycobacteriaceae</taxon>
        <taxon>Mycolicibacter</taxon>
    </lineage>
</organism>
<comment type="caution">
    <text evidence="1">The sequence shown here is derived from an EMBL/GenBank/DDBJ whole genome shotgun (WGS) entry which is preliminary data.</text>
</comment>
<evidence type="ECO:0008006" key="3">
    <source>
        <dbReference type="Google" id="ProtNLM"/>
    </source>
</evidence>
<sequence length="99" mass="9323">MTFSMQPAVVAASANAESGLASVMGAGTAAGAPGLLGAIPMGADADSVEFAAVLDALGAAFLAAAAEHGISREMFAASQSTAVAATVVSEAARAAAVAL</sequence>
<evidence type="ECO:0000313" key="2">
    <source>
        <dbReference type="Proteomes" id="UP000093943"/>
    </source>
</evidence>
<dbReference type="Gene3D" id="1.10.287.850">
    <property type="entry name" value="HP0062-like domain"/>
    <property type="match status" value="1"/>
</dbReference>